<evidence type="ECO:0000256" key="2">
    <source>
        <dbReference type="ARBA" id="ARBA00022741"/>
    </source>
</evidence>
<evidence type="ECO:0000256" key="5">
    <source>
        <dbReference type="PIRSR" id="PIRSR601019-1"/>
    </source>
</evidence>
<dbReference type="GO" id="GO:0005737">
    <property type="term" value="C:cytoplasm"/>
    <property type="evidence" value="ECO:0000318"/>
    <property type="project" value="GO_Central"/>
</dbReference>
<dbReference type="GO" id="GO:0031683">
    <property type="term" value="F:G-protein beta/gamma-subunit complex binding"/>
    <property type="evidence" value="ECO:0000318"/>
    <property type="project" value="GO_Central"/>
</dbReference>
<dbReference type="Proteomes" id="UP000005239">
    <property type="component" value="Unassembled WGS sequence"/>
</dbReference>
<name>A0A2A6CJD3_PRIPA</name>
<dbReference type="SUPFAM" id="SSF52540">
    <property type="entry name" value="P-loop containing nucleoside triphosphate hydrolases"/>
    <property type="match status" value="1"/>
</dbReference>
<evidence type="ECO:0000313" key="6">
    <source>
        <dbReference type="EnsemblMetazoa" id="PPA28363.1"/>
    </source>
</evidence>
<evidence type="ECO:0000256" key="3">
    <source>
        <dbReference type="ARBA" id="ARBA00023134"/>
    </source>
</evidence>
<dbReference type="InterPro" id="IPR001019">
    <property type="entry name" value="Gprotein_alpha_su"/>
</dbReference>
<dbReference type="GO" id="GO:0003924">
    <property type="term" value="F:GTPase activity"/>
    <property type="evidence" value="ECO:0000318"/>
    <property type="project" value="GO_Central"/>
</dbReference>
<dbReference type="PANTHER" id="PTHR10218:SF302">
    <property type="entry name" value="GUANINE NUCLEOTIDE-BINDING PROTEIN ALPHA-5 SUBUNIT"/>
    <property type="match status" value="1"/>
</dbReference>
<dbReference type="OrthoDB" id="5817230at2759"/>
<keyword evidence="7" id="KW-1185">Reference proteome</keyword>
<dbReference type="FunFam" id="3.40.50.300:FF:000720">
    <property type="entry name" value="Guanine nucleotide-binding protein G(k) subunit alpha"/>
    <property type="match status" value="1"/>
</dbReference>
<dbReference type="Gene3D" id="3.40.50.300">
    <property type="entry name" value="P-loop containing nucleotide triphosphate hydrolases"/>
    <property type="match status" value="1"/>
</dbReference>
<dbReference type="Pfam" id="PF00503">
    <property type="entry name" value="G-alpha"/>
    <property type="match status" value="1"/>
</dbReference>
<accession>A0A8R1UIW4</accession>
<reference evidence="6" key="2">
    <citation type="submission" date="2022-06" db="UniProtKB">
        <authorList>
            <consortium name="EnsemblMetazoa"/>
        </authorList>
    </citation>
    <scope>IDENTIFICATION</scope>
    <source>
        <strain evidence="6">PS312</strain>
    </source>
</reference>
<feature type="binding site" evidence="5">
    <location>
        <position position="339"/>
    </location>
    <ligand>
        <name>GTP</name>
        <dbReference type="ChEBI" id="CHEBI:37565"/>
    </ligand>
</feature>
<keyword evidence="3 5" id="KW-0342">GTP-binding</keyword>
<reference evidence="7" key="1">
    <citation type="journal article" date="2008" name="Nat. Genet.">
        <title>The Pristionchus pacificus genome provides a unique perspective on nematode lifestyle and parasitism.</title>
        <authorList>
            <person name="Dieterich C."/>
            <person name="Clifton S.W."/>
            <person name="Schuster L.N."/>
            <person name="Chinwalla A."/>
            <person name="Delehaunty K."/>
            <person name="Dinkelacker I."/>
            <person name="Fulton L."/>
            <person name="Fulton R."/>
            <person name="Godfrey J."/>
            <person name="Minx P."/>
            <person name="Mitreva M."/>
            <person name="Roeseler W."/>
            <person name="Tian H."/>
            <person name="Witte H."/>
            <person name="Yang S.P."/>
            <person name="Wilson R.K."/>
            <person name="Sommer R.J."/>
        </authorList>
    </citation>
    <scope>NUCLEOTIDE SEQUENCE [LARGE SCALE GENOMIC DNA]</scope>
    <source>
        <strain evidence="7">PS312</strain>
    </source>
</reference>
<dbReference type="GO" id="GO:0046872">
    <property type="term" value="F:metal ion binding"/>
    <property type="evidence" value="ECO:0007669"/>
    <property type="project" value="UniProtKB-KW"/>
</dbReference>
<keyword evidence="1" id="KW-0479">Metal-binding</keyword>
<keyword evidence="2 5" id="KW-0547">Nucleotide-binding</keyword>
<dbReference type="PROSITE" id="PS51882">
    <property type="entry name" value="G_ALPHA"/>
    <property type="match status" value="1"/>
</dbReference>
<proteinExistence type="predicted"/>
<dbReference type="GO" id="GO:0001664">
    <property type="term" value="F:G protein-coupled receptor binding"/>
    <property type="evidence" value="ECO:0000318"/>
    <property type="project" value="GO_Central"/>
</dbReference>
<dbReference type="InterPro" id="IPR027417">
    <property type="entry name" value="P-loop_NTPase"/>
</dbReference>
<accession>A0A2A6CJD3</accession>
<evidence type="ECO:0000256" key="4">
    <source>
        <dbReference type="ARBA" id="ARBA00023224"/>
    </source>
</evidence>
<dbReference type="EnsemblMetazoa" id="PPA28363.1">
    <property type="protein sequence ID" value="PPA28363.1"/>
    <property type="gene ID" value="WBGene00117917"/>
</dbReference>
<evidence type="ECO:0000313" key="7">
    <source>
        <dbReference type="Proteomes" id="UP000005239"/>
    </source>
</evidence>
<dbReference type="GO" id="GO:0005834">
    <property type="term" value="C:heterotrimeric G-protein complex"/>
    <property type="evidence" value="ECO:0000318"/>
    <property type="project" value="GO_Central"/>
</dbReference>
<dbReference type="SMART" id="SM00275">
    <property type="entry name" value="G_alpha"/>
    <property type="match status" value="1"/>
</dbReference>
<keyword evidence="4" id="KW-0807">Transducer</keyword>
<feature type="binding site" evidence="5">
    <location>
        <begin position="253"/>
        <end position="270"/>
    </location>
    <ligand>
        <name>GTP</name>
        <dbReference type="ChEBI" id="CHEBI:37565"/>
    </ligand>
</feature>
<dbReference type="GO" id="GO:0005525">
    <property type="term" value="F:GTP binding"/>
    <property type="evidence" value="ECO:0007669"/>
    <property type="project" value="UniProtKB-KW"/>
</dbReference>
<protein>
    <submittedName>
        <fullName evidence="6">Uncharacterized protein</fullName>
    </submittedName>
</protein>
<dbReference type="PANTHER" id="PTHR10218">
    <property type="entry name" value="GTP-BINDING PROTEIN ALPHA SUBUNIT"/>
    <property type="match status" value="1"/>
</dbReference>
<sequence>MEQFDIFISIEAENVIILGHHLYFVVSALLNGVALYCLCKQAPEIQSEIKFYLYYMKLSAAIAKAFSASGLAFAYQWFITFSMLACIWRRHQALVMGRFKFGKVLNNVFIFFIFVMSCARYMFGFFANFDQSESELLIDRENLGWMRERGPHVIYRRTRETALILPLMLLASHALDNLIGIALISHVMWNIRHGKLDESEVAIEPVLHDAIPAAAAATTIKHLPNRLRDSAHLFGEMLRSKFLLSSAFILFLNKVNLWSIPLRAYLYQKDLLSKKLISQPLGKYIKGYGKLLNIFAKRNHVYTDGKTTEDASDFIRQYFLKRKSKKDKDRAIYGHYTCATDTKNVEFVFNAACDIVFKKNISKSGMQ</sequence>
<dbReference type="GO" id="GO:0007188">
    <property type="term" value="P:adenylate cyclase-modulating G protein-coupled receptor signaling pathway"/>
    <property type="evidence" value="ECO:0000318"/>
    <property type="project" value="GO_Central"/>
</dbReference>
<evidence type="ECO:0000256" key="1">
    <source>
        <dbReference type="ARBA" id="ARBA00022723"/>
    </source>
</evidence>
<gene>
    <name evidence="6" type="primary">WBGene00117917</name>
</gene>
<dbReference type="AlphaFoldDB" id="A0A2A6CJD3"/>
<organism evidence="6 7">
    <name type="scientific">Pristionchus pacificus</name>
    <name type="common">Parasitic nematode worm</name>
    <dbReference type="NCBI Taxonomy" id="54126"/>
    <lineage>
        <taxon>Eukaryota</taxon>
        <taxon>Metazoa</taxon>
        <taxon>Ecdysozoa</taxon>
        <taxon>Nematoda</taxon>
        <taxon>Chromadorea</taxon>
        <taxon>Rhabditida</taxon>
        <taxon>Rhabditina</taxon>
        <taxon>Diplogasteromorpha</taxon>
        <taxon>Diplogasteroidea</taxon>
        <taxon>Neodiplogasteridae</taxon>
        <taxon>Pristionchus</taxon>
    </lineage>
</organism>